<organism evidence="3 4">
    <name type="scientific">Botrytis fragariae</name>
    <dbReference type="NCBI Taxonomy" id="1964551"/>
    <lineage>
        <taxon>Eukaryota</taxon>
        <taxon>Fungi</taxon>
        <taxon>Dikarya</taxon>
        <taxon>Ascomycota</taxon>
        <taxon>Pezizomycotina</taxon>
        <taxon>Leotiomycetes</taxon>
        <taxon>Helotiales</taxon>
        <taxon>Sclerotiniaceae</taxon>
        <taxon>Botrytis</taxon>
    </lineage>
</organism>
<dbReference type="EMBL" id="JABFCT010000008">
    <property type="protein sequence ID" value="KAF5873775.1"/>
    <property type="molecule type" value="Genomic_DNA"/>
</dbReference>
<evidence type="ECO:0000256" key="1">
    <source>
        <dbReference type="SAM" id="MobiDB-lite"/>
    </source>
</evidence>
<evidence type="ECO:0000313" key="3">
    <source>
        <dbReference type="EMBL" id="KAF5873775.1"/>
    </source>
</evidence>
<sequence>MVEVREEIPELFASTLARLARSGTILVDQRPDPSLPRNSLPELKTWEITSSTSSDEGELKDEQEKAINIAIQPQSSNLDLDSDSDRESDLNNKRNVATITSTATITPPRSSSTATATDSSSSSSTLAESQTSSGLVSAATGTTASLPTPFDSGFTSNITSTCSSFMMDFWQMRLSKLNSNSFFQASKSLVRITQTLDASCSANAQSCSTLMSSIASNITSTTACSVDLLAANPLVTQARLGLLAYSTLYTASCLKDPSNGAYCYAQAVTNSSSPTDSYIYYLPLNTSLPGGSQPTCNQCLKNTMAVFESAGAVRTSAIAGTYAQAAGMVNVQCGPGFVNASLPAAAVVTGGAGSRIDGLGGGMGLSSLLVLWIAVFKWLI</sequence>
<keyword evidence="4" id="KW-1185">Reference proteome</keyword>
<dbReference type="PANTHER" id="PTHR39460">
    <property type="entry name" value="EXPRESSED PROTEIN"/>
    <property type="match status" value="1"/>
</dbReference>
<dbReference type="PANTHER" id="PTHR39460:SF1">
    <property type="entry name" value="C6 TRANSCRIPTION FACTOR"/>
    <property type="match status" value="1"/>
</dbReference>
<feature type="region of interest" description="Disordered" evidence="1">
    <location>
        <begin position="73"/>
        <end position="129"/>
    </location>
</feature>
<accession>A0A8H6AUL4</accession>
<dbReference type="InterPro" id="IPR056146">
    <property type="entry name" value="DUF7729"/>
</dbReference>
<dbReference type="AlphaFoldDB" id="A0A8H6AUL4"/>
<reference evidence="3 4" key="1">
    <citation type="journal article" date="2020" name="Phytopathology">
        <title>A high-quality genome resource of Botrytis fragariae, a new and rapidly spreading fungal pathogen causing strawberry gray mold in the U.S.A.</title>
        <authorList>
            <person name="Wu Y."/>
            <person name="Saski C.A."/>
            <person name="Schnabel G."/>
            <person name="Xiao S."/>
            <person name="Hu M."/>
        </authorList>
    </citation>
    <scope>NUCLEOTIDE SEQUENCE [LARGE SCALE GENOMIC DNA]</scope>
    <source>
        <strain evidence="3 4">BVB16</strain>
    </source>
</reference>
<dbReference type="Proteomes" id="UP000531561">
    <property type="component" value="Unassembled WGS sequence"/>
</dbReference>
<feature type="compositionally biased region" description="Low complexity" evidence="1">
    <location>
        <begin position="97"/>
        <end position="129"/>
    </location>
</feature>
<feature type="domain" description="DUF7729" evidence="2">
    <location>
        <begin position="145"/>
        <end position="341"/>
    </location>
</feature>
<dbReference type="RefSeq" id="XP_037192721.1">
    <property type="nucleotide sequence ID" value="XM_037335626.1"/>
</dbReference>
<comment type="caution">
    <text evidence="3">The sequence shown here is derived from an EMBL/GenBank/DDBJ whole genome shotgun (WGS) entry which is preliminary data.</text>
</comment>
<protein>
    <submittedName>
        <fullName evidence="3">Putative c6 zinc finger domain containing protein</fullName>
    </submittedName>
</protein>
<dbReference type="GeneID" id="59259318"/>
<dbReference type="OrthoDB" id="2564812at2759"/>
<name>A0A8H6AUL4_9HELO</name>
<evidence type="ECO:0000259" key="2">
    <source>
        <dbReference type="Pfam" id="PF24855"/>
    </source>
</evidence>
<gene>
    <name evidence="3" type="ORF">Bfra_005240</name>
</gene>
<proteinExistence type="predicted"/>
<feature type="compositionally biased region" description="Basic and acidic residues" evidence="1">
    <location>
        <begin position="83"/>
        <end position="92"/>
    </location>
</feature>
<evidence type="ECO:0000313" key="4">
    <source>
        <dbReference type="Proteomes" id="UP000531561"/>
    </source>
</evidence>
<dbReference type="Pfam" id="PF24855">
    <property type="entry name" value="DUF7729"/>
    <property type="match status" value="1"/>
</dbReference>